<comment type="caution">
    <text evidence="11">The sequence shown here is derived from an EMBL/GenBank/DDBJ whole genome shotgun (WGS) entry which is preliminary data.</text>
</comment>
<reference evidence="11 12" key="1">
    <citation type="submission" date="2020-05" db="EMBL/GenBank/DDBJ databases">
        <title>Azospirillum oleiclasticum sp. nov, a nitrogen-fixing and heavy crude oil-emulsifying bacterium isolated from the crude oil of Yumen Oilfield.</title>
        <authorList>
            <person name="Wu D."/>
            <person name="Cai M."/>
            <person name="Zhang X."/>
        </authorList>
    </citation>
    <scope>NUCLEOTIDE SEQUENCE [LARGE SCALE GENOMIC DNA]</scope>
    <source>
        <strain evidence="11 12">ROY-1-1-2</strain>
    </source>
</reference>
<evidence type="ECO:0000256" key="5">
    <source>
        <dbReference type="ARBA" id="ARBA00022519"/>
    </source>
</evidence>
<dbReference type="Proteomes" id="UP000584642">
    <property type="component" value="Unassembled WGS sequence"/>
</dbReference>
<dbReference type="Gene3D" id="1.10.3720.10">
    <property type="entry name" value="MetI-like"/>
    <property type="match status" value="1"/>
</dbReference>
<evidence type="ECO:0000256" key="2">
    <source>
        <dbReference type="ARBA" id="ARBA00010072"/>
    </source>
</evidence>
<evidence type="ECO:0000313" key="12">
    <source>
        <dbReference type="Proteomes" id="UP000584642"/>
    </source>
</evidence>
<keyword evidence="12" id="KW-1185">Reference proteome</keyword>
<protein>
    <submittedName>
        <fullName evidence="11">ABC transporter permease subunit</fullName>
    </submittedName>
</protein>
<dbReference type="Pfam" id="PF00528">
    <property type="entry name" value="BPD_transp_1"/>
    <property type="match status" value="1"/>
</dbReference>
<gene>
    <name evidence="11" type="ORF">HND93_16035</name>
</gene>
<comment type="similarity">
    <text evidence="2">Belongs to the binding-protein-dependent transport system permease family. HisMQ subfamily.</text>
</comment>
<evidence type="ECO:0000259" key="10">
    <source>
        <dbReference type="PROSITE" id="PS50928"/>
    </source>
</evidence>
<keyword evidence="5" id="KW-0997">Cell inner membrane</keyword>
<evidence type="ECO:0000256" key="7">
    <source>
        <dbReference type="ARBA" id="ARBA00022989"/>
    </source>
</evidence>
<evidence type="ECO:0000256" key="6">
    <source>
        <dbReference type="ARBA" id="ARBA00022692"/>
    </source>
</evidence>
<keyword evidence="7 9" id="KW-1133">Transmembrane helix</keyword>
<evidence type="ECO:0000313" key="11">
    <source>
        <dbReference type="EMBL" id="NYZ21227.1"/>
    </source>
</evidence>
<proteinExistence type="inferred from homology"/>
<name>A0ABX2TA51_9PROT</name>
<feature type="transmembrane region" description="Helical" evidence="9">
    <location>
        <begin position="98"/>
        <end position="115"/>
    </location>
</feature>
<organism evidence="11 12">
    <name type="scientific">Azospirillum oleiclasticum</name>
    <dbReference type="NCBI Taxonomy" id="2735135"/>
    <lineage>
        <taxon>Bacteria</taxon>
        <taxon>Pseudomonadati</taxon>
        <taxon>Pseudomonadota</taxon>
        <taxon>Alphaproteobacteria</taxon>
        <taxon>Rhodospirillales</taxon>
        <taxon>Azospirillaceae</taxon>
        <taxon>Azospirillum</taxon>
    </lineage>
</organism>
<evidence type="ECO:0000256" key="1">
    <source>
        <dbReference type="ARBA" id="ARBA00004429"/>
    </source>
</evidence>
<dbReference type="InterPro" id="IPR035906">
    <property type="entry name" value="MetI-like_sf"/>
</dbReference>
<dbReference type="RefSeq" id="WP_180283001.1">
    <property type="nucleotide sequence ID" value="NZ_JABFDB010000011.1"/>
</dbReference>
<dbReference type="NCBIfam" id="TIGR01726">
    <property type="entry name" value="HEQRo_perm_3TM"/>
    <property type="match status" value="1"/>
</dbReference>
<accession>A0ABX2TA51</accession>
<feature type="transmembrane region" description="Helical" evidence="9">
    <location>
        <begin position="20"/>
        <end position="42"/>
    </location>
</feature>
<evidence type="ECO:0000256" key="4">
    <source>
        <dbReference type="ARBA" id="ARBA00022475"/>
    </source>
</evidence>
<dbReference type="PROSITE" id="PS50928">
    <property type="entry name" value="ABC_TM1"/>
    <property type="match status" value="1"/>
</dbReference>
<dbReference type="InterPro" id="IPR010065">
    <property type="entry name" value="AA_ABC_transptr_permease_3TM"/>
</dbReference>
<dbReference type="PANTHER" id="PTHR30133">
    <property type="entry name" value="CATIONIC AMINO ACID TRANSPORTER, MEMBRANE COMPONENT"/>
    <property type="match status" value="1"/>
</dbReference>
<keyword evidence="4" id="KW-1003">Cell membrane</keyword>
<dbReference type="EMBL" id="JABFDB010000011">
    <property type="protein sequence ID" value="NYZ21227.1"/>
    <property type="molecule type" value="Genomic_DNA"/>
</dbReference>
<dbReference type="InterPro" id="IPR000515">
    <property type="entry name" value="MetI-like"/>
</dbReference>
<comment type="subcellular location">
    <subcellularLocation>
        <location evidence="1">Cell inner membrane</location>
        <topology evidence="1">Multi-pass membrane protein</topology>
    </subcellularLocation>
    <subcellularLocation>
        <location evidence="9">Cell membrane</location>
        <topology evidence="9">Multi-pass membrane protein</topology>
    </subcellularLocation>
</comment>
<evidence type="ECO:0000256" key="8">
    <source>
        <dbReference type="ARBA" id="ARBA00023136"/>
    </source>
</evidence>
<feature type="domain" description="ABC transmembrane type-1" evidence="10">
    <location>
        <begin position="20"/>
        <end position="220"/>
    </location>
</feature>
<keyword evidence="3 9" id="KW-0813">Transport</keyword>
<sequence>MIELLAFGDGGWGDEMLQGAAMTVAVATSAFLLGLVFGTLGASAKLSRNLILVGVAEAYTTVVRGVPELLVIYLLFFGGSGMVMALASVFGYDEYIEVNAFVVGVVAVGLISGAYSTEVIRGAAQAVPYGQIEAARACGMGRWLILRRILGPLTLRHALPGLGNVWQLTLKDTALISVTALAEIMRQAAVGAGSTKQPFVFYAAAAVLYLLLTTVSTALFDRAEKNAMRGVRRA</sequence>
<dbReference type="SUPFAM" id="SSF161098">
    <property type="entry name" value="MetI-like"/>
    <property type="match status" value="1"/>
</dbReference>
<evidence type="ECO:0000256" key="9">
    <source>
        <dbReference type="RuleBase" id="RU363032"/>
    </source>
</evidence>
<keyword evidence="8 9" id="KW-0472">Membrane</keyword>
<dbReference type="InterPro" id="IPR051613">
    <property type="entry name" value="ABC_transp_permease_HisMQ"/>
</dbReference>
<feature type="transmembrane region" description="Helical" evidence="9">
    <location>
        <begin position="199"/>
        <end position="220"/>
    </location>
</feature>
<evidence type="ECO:0000256" key="3">
    <source>
        <dbReference type="ARBA" id="ARBA00022448"/>
    </source>
</evidence>
<dbReference type="CDD" id="cd06261">
    <property type="entry name" value="TM_PBP2"/>
    <property type="match status" value="1"/>
</dbReference>
<keyword evidence="6 9" id="KW-0812">Transmembrane</keyword>
<feature type="transmembrane region" description="Helical" evidence="9">
    <location>
        <begin position="72"/>
        <end position="91"/>
    </location>
</feature>